<gene>
    <name evidence="2" type="ORF">OJ962_22070</name>
</gene>
<evidence type="ECO:0000313" key="2">
    <source>
        <dbReference type="EMBL" id="MDA0140201.1"/>
    </source>
</evidence>
<proteinExistence type="predicted"/>
<keyword evidence="3" id="KW-1185">Reference proteome</keyword>
<sequence length="85" mass="8799">MEVLVDARGLLCPLPVLRARAALGALAADDVLVVLATDREAPIDVGALAAQVGRPFSSVREAGVWRLVLGAVSQRPASPVRCDLG</sequence>
<dbReference type="InterPro" id="IPR001455">
    <property type="entry name" value="TusA-like"/>
</dbReference>
<evidence type="ECO:0000259" key="1">
    <source>
        <dbReference type="Pfam" id="PF01206"/>
    </source>
</evidence>
<protein>
    <submittedName>
        <fullName evidence="2">Sulfurtransferase TusA family protein</fullName>
    </submittedName>
</protein>
<comment type="caution">
    <text evidence="2">The sequence shown here is derived from an EMBL/GenBank/DDBJ whole genome shotgun (WGS) entry which is preliminary data.</text>
</comment>
<dbReference type="Gene3D" id="3.30.110.40">
    <property type="entry name" value="TusA-like domain"/>
    <property type="match status" value="1"/>
</dbReference>
<dbReference type="InterPro" id="IPR036868">
    <property type="entry name" value="TusA-like_sf"/>
</dbReference>
<dbReference type="Pfam" id="PF01206">
    <property type="entry name" value="TusA"/>
    <property type="match status" value="1"/>
</dbReference>
<accession>A0ABT4RNQ5</accession>
<dbReference type="SUPFAM" id="SSF64307">
    <property type="entry name" value="SirA-like"/>
    <property type="match status" value="1"/>
</dbReference>
<feature type="domain" description="UPF0033" evidence="1">
    <location>
        <begin position="5"/>
        <end position="69"/>
    </location>
</feature>
<dbReference type="RefSeq" id="WP_202956801.1">
    <property type="nucleotide sequence ID" value="NZ_JAPCID010000036.1"/>
</dbReference>
<dbReference type="Proteomes" id="UP001147700">
    <property type="component" value="Unassembled WGS sequence"/>
</dbReference>
<evidence type="ECO:0000313" key="3">
    <source>
        <dbReference type="Proteomes" id="UP001147700"/>
    </source>
</evidence>
<dbReference type="EMBL" id="JAPCID010000036">
    <property type="protein sequence ID" value="MDA0140201.1"/>
    <property type="molecule type" value="Genomic_DNA"/>
</dbReference>
<name>A0ABT4RNQ5_9ACTN</name>
<organism evidence="2 3">
    <name type="scientific">Solirubrobacter deserti</name>
    <dbReference type="NCBI Taxonomy" id="2282478"/>
    <lineage>
        <taxon>Bacteria</taxon>
        <taxon>Bacillati</taxon>
        <taxon>Actinomycetota</taxon>
        <taxon>Thermoleophilia</taxon>
        <taxon>Solirubrobacterales</taxon>
        <taxon>Solirubrobacteraceae</taxon>
        <taxon>Solirubrobacter</taxon>
    </lineage>
</organism>
<reference evidence="2" key="1">
    <citation type="submission" date="2022-10" db="EMBL/GenBank/DDBJ databases">
        <title>The WGS of Solirubrobacter sp. CPCC 204708.</title>
        <authorList>
            <person name="Jiang Z."/>
        </authorList>
    </citation>
    <scope>NUCLEOTIDE SEQUENCE</scope>
    <source>
        <strain evidence="2">CPCC 204708</strain>
    </source>
</reference>
<dbReference type="CDD" id="cd00291">
    <property type="entry name" value="SirA_YedF_YeeD"/>
    <property type="match status" value="1"/>
</dbReference>